<keyword evidence="1" id="KW-0732">Signal</keyword>
<gene>
    <name evidence="3" type="ORF">SAMN05660836_02311</name>
</gene>
<dbReference type="Gene3D" id="2.60.450.10">
    <property type="entry name" value="Lipopolysaccharide (LPS) transport protein A like domain"/>
    <property type="match status" value="1"/>
</dbReference>
<dbReference type="GO" id="GO:0030288">
    <property type="term" value="C:outer membrane-bounded periplasmic space"/>
    <property type="evidence" value="ECO:0007669"/>
    <property type="project" value="TreeGrafter"/>
</dbReference>
<dbReference type="GO" id="GO:0015920">
    <property type="term" value="P:lipopolysaccharide transport"/>
    <property type="evidence" value="ECO:0007669"/>
    <property type="project" value="TreeGrafter"/>
</dbReference>
<protein>
    <submittedName>
        <fullName evidence="3">Lipopolysaccharide export system protein LptA</fullName>
    </submittedName>
</protein>
<dbReference type="GO" id="GO:0017089">
    <property type="term" value="F:glycolipid transfer activity"/>
    <property type="evidence" value="ECO:0007669"/>
    <property type="project" value="TreeGrafter"/>
</dbReference>
<evidence type="ECO:0000256" key="1">
    <source>
        <dbReference type="ARBA" id="ARBA00022729"/>
    </source>
</evidence>
<dbReference type="RefSeq" id="WP_177193639.1">
    <property type="nucleotide sequence ID" value="NZ_FOUU01000010.1"/>
</dbReference>
<dbReference type="STRING" id="39841.SAMN05660836_02311"/>
<dbReference type="AlphaFoldDB" id="A0A1I4VJF7"/>
<evidence type="ECO:0000259" key="2">
    <source>
        <dbReference type="Pfam" id="PF03968"/>
    </source>
</evidence>
<dbReference type="Proteomes" id="UP000199611">
    <property type="component" value="Unassembled WGS sequence"/>
</dbReference>
<accession>A0A1I4VJF7</accession>
<reference evidence="4" key="1">
    <citation type="submission" date="2016-10" db="EMBL/GenBank/DDBJ databases">
        <authorList>
            <person name="Varghese N."/>
            <person name="Submissions S."/>
        </authorList>
    </citation>
    <scope>NUCLEOTIDE SEQUENCE [LARGE SCALE GENOMIC DNA]</scope>
    <source>
        <strain evidence="4">DSM 9990</strain>
    </source>
</reference>
<dbReference type="Pfam" id="PF03968">
    <property type="entry name" value="LptD_N"/>
    <property type="match status" value="1"/>
</dbReference>
<dbReference type="InterPro" id="IPR052037">
    <property type="entry name" value="LPS_export_LptA"/>
</dbReference>
<dbReference type="PANTHER" id="PTHR36504">
    <property type="entry name" value="LIPOPOLYSACCHARIDE EXPORT SYSTEM PROTEIN LPTA"/>
    <property type="match status" value="1"/>
</dbReference>
<proteinExistence type="predicted"/>
<name>A0A1I4VJF7_9BACT</name>
<evidence type="ECO:0000313" key="3">
    <source>
        <dbReference type="EMBL" id="SFN01186.1"/>
    </source>
</evidence>
<feature type="domain" description="Organic solvent tolerance-like N-terminal" evidence="2">
    <location>
        <begin position="40"/>
        <end position="162"/>
    </location>
</feature>
<keyword evidence="4" id="KW-1185">Reference proteome</keyword>
<organism evidence="3 4">
    <name type="scientific">Thermodesulforhabdus norvegica</name>
    <dbReference type="NCBI Taxonomy" id="39841"/>
    <lineage>
        <taxon>Bacteria</taxon>
        <taxon>Pseudomonadati</taxon>
        <taxon>Thermodesulfobacteriota</taxon>
        <taxon>Syntrophobacteria</taxon>
        <taxon>Syntrophobacterales</taxon>
        <taxon>Thermodesulforhabdaceae</taxon>
        <taxon>Thermodesulforhabdus</taxon>
    </lineage>
</organism>
<dbReference type="EMBL" id="FOUU01000010">
    <property type="protein sequence ID" value="SFN01186.1"/>
    <property type="molecule type" value="Genomic_DNA"/>
</dbReference>
<dbReference type="GO" id="GO:0009279">
    <property type="term" value="C:cell outer membrane"/>
    <property type="evidence" value="ECO:0007669"/>
    <property type="project" value="TreeGrafter"/>
</dbReference>
<dbReference type="InterPro" id="IPR005653">
    <property type="entry name" value="OstA-like_N"/>
</dbReference>
<evidence type="ECO:0000313" key="4">
    <source>
        <dbReference type="Proteomes" id="UP000199611"/>
    </source>
</evidence>
<sequence length="191" mass="21039">MATIRAGRKFSLILAVLMIEIFVQKGTAEKVVQSASPLRIVSDRMVLDEKSRTITFEGHVTVEREDIVITCRRLTVFGSKEADFSSSFRTGGPVKEEAVMKKIDRIEAEGDVRVVQGNRVATSEKAIYYVDRKRIVLTGSPVVAQGQDRLTGQLITLDLATGKSIVEGGREKPVEVILHPSSEPIKQETGQ</sequence>
<dbReference type="PANTHER" id="PTHR36504:SF1">
    <property type="entry name" value="LIPOPOLYSACCHARIDE EXPORT SYSTEM PROTEIN LPTA"/>
    <property type="match status" value="1"/>
</dbReference>